<reference evidence="12 14" key="1">
    <citation type="submission" date="2020-06" db="EMBL/GenBank/DDBJ databases">
        <title>Description of novel acetic acid bacteria.</title>
        <authorList>
            <person name="Sombolestani A."/>
        </authorList>
    </citation>
    <scope>NUCLEOTIDE SEQUENCE [LARGE SCALE GENOMIC DNA]</scope>
    <source>
        <strain evidence="12 14">LMG 26838</strain>
    </source>
</reference>
<dbReference type="InterPro" id="IPR036192">
    <property type="entry name" value="Cell_div_ZapA-like_sf"/>
</dbReference>
<evidence type="ECO:0000256" key="10">
    <source>
        <dbReference type="SAM" id="Coils"/>
    </source>
</evidence>
<evidence type="ECO:0000313" key="13">
    <source>
        <dbReference type="Proteomes" id="UP000557688"/>
    </source>
</evidence>
<proteinExistence type="predicted"/>
<dbReference type="InterPro" id="IPR042233">
    <property type="entry name" value="Cell_div_ZapA_N"/>
</dbReference>
<evidence type="ECO:0000256" key="7">
    <source>
        <dbReference type="ARBA" id="ARBA00024910"/>
    </source>
</evidence>
<keyword evidence="13" id="KW-1185">Reference proteome</keyword>
<organism evidence="11 13">
    <name type="scientific">Endobacter medicaginis</name>
    <dbReference type="NCBI Taxonomy" id="1181271"/>
    <lineage>
        <taxon>Bacteria</taxon>
        <taxon>Pseudomonadati</taxon>
        <taxon>Pseudomonadota</taxon>
        <taxon>Alphaproteobacteria</taxon>
        <taxon>Acetobacterales</taxon>
        <taxon>Acetobacteraceae</taxon>
        <taxon>Endobacter</taxon>
    </lineage>
</organism>
<sequence>MAQVTIRINGYPYTVGCADGQEGHLNSMASEIDRRVDQVKALGNQSGESRMLVLAALLMADEIHDMQIAPADGAAPAARDLTPELNRLRADLARAEARAEAAEAHLVRFAQRAEEIAEALEHH</sequence>
<evidence type="ECO:0000313" key="11">
    <source>
        <dbReference type="EMBL" id="MBB3173520.1"/>
    </source>
</evidence>
<evidence type="ECO:0000256" key="1">
    <source>
        <dbReference type="ARBA" id="ARBA00004496"/>
    </source>
</evidence>
<evidence type="ECO:0000256" key="3">
    <source>
        <dbReference type="ARBA" id="ARBA00022490"/>
    </source>
</evidence>
<dbReference type="AlphaFoldDB" id="A0A839UZG9"/>
<keyword evidence="6" id="KW-0131">Cell cycle</keyword>
<dbReference type="Proteomes" id="UP000565205">
    <property type="component" value="Unassembled WGS sequence"/>
</dbReference>
<dbReference type="RefSeq" id="WP_176622889.1">
    <property type="nucleotide sequence ID" value="NZ_JABXXQ010000075.1"/>
</dbReference>
<comment type="subunit">
    <text evidence="8">Homodimer. Interacts with FtsZ.</text>
</comment>
<evidence type="ECO:0000256" key="8">
    <source>
        <dbReference type="ARBA" id="ARBA00026068"/>
    </source>
</evidence>
<dbReference type="GO" id="GO:0000917">
    <property type="term" value="P:division septum assembly"/>
    <property type="evidence" value="ECO:0007669"/>
    <property type="project" value="UniProtKB-KW"/>
</dbReference>
<dbReference type="GO" id="GO:0000921">
    <property type="term" value="P:septin ring assembly"/>
    <property type="evidence" value="ECO:0007669"/>
    <property type="project" value="TreeGrafter"/>
</dbReference>
<reference evidence="11 13" key="2">
    <citation type="submission" date="2020-08" db="EMBL/GenBank/DDBJ databases">
        <title>Genomic Encyclopedia of Type Strains, Phase III (KMG-III): the genomes of soil and plant-associated and newly described type strains.</title>
        <authorList>
            <person name="Whitman W."/>
        </authorList>
    </citation>
    <scope>NUCLEOTIDE SEQUENCE [LARGE SCALE GENOMIC DNA]</scope>
    <source>
        <strain evidence="11 13">CECT 8088</strain>
    </source>
</reference>
<keyword evidence="4 11" id="KW-0132">Cell division</keyword>
<dbReference type="GO" id="GO:0030428">
    <property type="term" value="C:cell septum"/>
    <property type="evidence" value="ECO:0007669"/>
    <property type="project" value="TreeGrafter"/>
</dbReference>
<dbReference type="EMBL" id="JABXXQ010000075">
    <property type="protein sequence ID" value="NVN29850.1"/>
    <property type="molecule type" value="Genomic_DNA"/>
</dbReference>
<keyword evidence="5" id="KW-0717">Septation</keyword>
<comment type="caution">
    <text evidence="11">The sequence shown here is derived from an EMBL/GenBank/DDBJ whole genome shotgun (WGS) entry which is preliminary data.</text>
</comment>
<dbReference type="GO" id="GO:0032153">
    <property type="term" value="C:cell division site"/>
    <property type="evidence" value="ECO:0007669"/>
    <property type="project" value="TreeGrafter"/>
</dbReference>
<evidence type="ECO:0000256" key="5">
    <source>
        <dbReference type="ARBA" id="ARBA00023210"/>
    </source>
</evidence>
<dbReference type="InterPro" id="IPR007838">
    <property type="entry name" value="Cell_div_ZapA-like"/>
</dbReference>
<dbReference type="PANTHER" id="PTHR34981">
    <property type="entry name" value="CELL DIVISION PROTEIN ZAPA"/>
    <property type="match status" value="1"/>
</dbReference>
<keyword evidence="10" id="KW-0175">Coiled coil</keyword>
<evidence type="ECO:0000256" key="9">
    <source>
        <dbReference type="ARBA" id="ARBA00033158"/>
    </source>
</evidence>
<evidence type="ECO:0000256" key="6">
    <source>
        <dbReference type="ARBA" id="ARBA00023306"/>
    </source>
</evidence>
<gene>
    <name evidence="11" type="ORF">FHR90_001343</name>
    <name evidence="12" type="ORF">HUK83_05805</name>
</gene>
<keyword evidence="3" id="KW-0963">Cytoplasm</keyword>
<feature type="coiled-coil region" evidence="10">
    <location>
        <begin position="78"/>
        <end position="112"/>
    </location>
</feature>
<name>A0A839UZG9_9PROT</name>
<dbReference type="GO" id="GO:0043093">
    <property type="term" value="P:FtsZ-dependent cytokinesis"/>
    <property type="evidence" value="ECO:0007669"/>
    <property type="project" value="TreeGrafter"/>
</dbReference>
<comment type="subcellular location">
    <subcellularLocation>
        <location evidence="1">Cytoplasm</location>
    </subcellularLocation>
</comment>
<dbReference type="GO" id="GO:0005829">
    <property type="term" value="C:cytosol"/>
    <property type="evidence" value="ECO:0007669"/>
    <property type="project" value="TreeGrafter"/>
</dbReference>
<dbReference type="SUPFAM" id="SSF102829">
    <property type="entry name" value="Cell division protein ZapA-like"/>
    <property type="match status" value="1"/>
</dbReference>
<dbReference type="PANTHER" id="PTHR34981:SF1">
    <property type="entry name" value="CELL DIVISION PROTEIN ZAPA"/>
    <property type="match status" value="1"/>
</dbReference>
<evidence type="ECO:0000256" key="2">
    <source>
        <dbReference type="ARBA" id="ARBA00015195"/>
    </source>
</evidence>
<evidence type="ECO:0000256" key="4">
    <source>
        <dbReference type="ARBA" id="ARBA00022618"/>
    </source>
</evidence>
<evidence type="ECO:0000313" key="12">
    <source>
        <dbReference type="EMBL" id="NVN29850.1"/>
    </source>
</evidence>
<dbReference type="Gene3D" id="3.30.160.880">
    <property type="entry name" value="Cell division protein ZapA protomer, N-terminal domain"/>
    <property type="match status" value="1"/>
</dbReference>
<accession>A0A839UZG9</accession>
<protein>
    <recommendedName>
        <fullName evidence="2">Cell division protein ZapA</fullName>
    </recommendedName>
    <alternativeName>
        <fullName evidence="9">Z ring-associated protein ZapA</fullName>
    </alternativeName>
</protein>
<dbReference type="Proteomes" id="UP000557688">
    <property type="component" value="Unassembled WGS sequence"/>
</dbReference>
<dbReference type="EMBL" id="JACHXV010000004">
    <property type="protein sequence ID" value="MBB3173520.1"/>
    <property type="molecule type" value="Genomic_DNA"/>
</dbReference>
<dbReference type="Pfam" id="PF05164">
    <property type="entry name" value="ZapA"/>
    <property type="match status" value="1"/>
</dbReference>
<comment type="function">
    <text evidence="7">Activator of cell division through the inhibition of FtsZ GTPase activity, therefore promoting FtsZ assembly into bundles of protofilaments necessary for the formation of the division Z ring. It is recruited early at mid-cell but it is not essential for cell division.</text>
</comment>
<evidence type="ECO:0000313" key="14">
    <source>
        <dbReference type="Proteomes" id="UP000565205"/>
    </source>
</evidence>